<keyword evidence="6 8" id="KW-0975">Bacterial flagellum</keyword>
<keyword evidence="9" id="KW-0282">Flagellum</keyword>
<keyword evidence="10" id="KW-1185">Reference proteome</keyword>
<keyword evidence="9" id="KW-0969">Cilium</keyword>
<comment type="function">
    <text evidence="1 8">Assembles around the rod to form the L-ring and probably protects the motor/basal body from shearing forces during rotation.</text>
</comment>
<dbReference type="NCBIfam" id="NF003676">
    <property type="entry name" value="PRK05303.1"/>
    <property type="match status" value="1"/>
</dbReference>
<evidence type="ECO:0000256" key="8">
    <source>
        <dbReference type="HAMAP-Rule" id="MF_00416"/>
    </source>
</evidence>
<keyword evidence="9" id="KW-0966">Cell projection</keyword>
<feature type="chain" id="PRO_5044943708" description="Flagellar P-ring protein" evidence="8">
    <location>
        <begin position="23"/>
        <end position="371"/>
    </location>
</feature>
<evidence type="ECO:0000256" key="1">
    <source>
        <dbReference type="ARBA" id="ARBA00002591"/>
    </source>
</evidence>
<keyword evidence="4 8" id="KW-0732">Signal</keyword>
<reference evidence="9 10" key="1">
    <citation type="submission" date="2022-04" db="EMBL/GenBank/DDBJ databases">
        <title>Identification of a novel bacterium isolated from mangrove sediments.</title>
        <authorList>
            <person name="Pan X."/>
        </authorList>
    </citation>
    <scope>NUCLEOTIDE SEQUENCE [LARGE SCALE GENOMIC DNA]</scope>
    <source>
        <strain evidence="9 10">B2638</strain>
    </source>
</reference>
<comment type="caution">
    <text evidence="9">The sequence shown here is derived from an EMBL/GenBank/DDBJ whole genome shotgun (WGS) entry which is preliminary data.</text>
</comment>
<evidence type="ECO:0000256" key="4">
    <source>
        <dbReference type="ARBA" id="ARBA00022729"/>
    </source>
</evidence>
<comment type="similarity">
    <text evidence="8">Belongs to the FlgI family.</text>
</comment>
<dbReference type="PANTHER" id="PTHR30381:SF0">
    <property type="entry name" value="FLAGELLAR P-RING PROTEIN"/>
    <property type="match status" value="1"/>
</dbReference>
<evidence type="ECO:0000256" key="7">
    <source>
        <dbReference type="ARBA" id="ARBA00032344"/>
    </source>
</evidence>
<dbReference type="InterPro" id="IPR001782">
    <property type="entry name" value="Flag_FlgI"/>
</dbReference>
<dbReference type="Proteomes" id="UP001202281">
    <property type="component" value="Unassembled WGS sequence"/>
</dbReference>
<dbReference type="HAMAP" id="MF_00416">
    <property type="entry name" value="FlgI"/>
    <property type="match status" value="1"/>
</dbReference>
<evidence type="ECO:0000313" key="9">
    <source>
        <dbReference type="EMBL" id="MCJ2186995.1"/>
    </source>
</evidence>
<gene>
    <name evidence="8" type="primary">flgI</name>
    <name evidence="9" type="ORF">MTR66_09225</name>
</gene>
<dbReference type="PANTHER" id="PTHR30381">
    <property type="entry name" value="FLAGELLAR P-RING PERIPLASMIC PROTEIN FLGI"/>
    <property type="match status" value="1"/>
</dbReference>
<evidence type="ECO:0000256" key="2">
    <source>
        <dbReference type="ARBA" id="ARBA00004117"/>
    </source>
</evidence>
<evidence type="ECO:0000256" key="3">
    <source>
        <dbReference type="ARBA" id="ARBA00019515"/>
    </source>
</evidence>
<dbReference type="EMBL" id="JALHLG010000009">
    <property type="protein sequence ID" value="MCJ2186995.1"/>
    <property type="molecule type" value="Genomic_DNA"/>
</dbReference>
<protein>
    <recommendedName>
        <fullName evidence="3 8">Flagellar P-ring protein</fullName>
    </recommendedName>
    <alternativeName>
        <fullName evidence="7 8">Basal body P-ring protein</fullName>
    </alternativeName>
</protein>
<dbReference type="PRINTS" id="PR01010">
    <property type="entry name" value="FLGPRINGFLGI"/>
</dbReference>
<comment type="subcellular location">
    <subcellularLocation>
        <location evidence="2 8">Bacterial flagellum basal body</location>
    </subcellularLocation>
</comment>
<accession>A0ABT0BPL4</accession>
<evidence type="ECO:0000256" key="6">
    <source>
        <dbReference type="ARBA" id="ARBA00023143"/>
    </source>
</evidence>
<organism evidence="9 10">
    <name type="scientific">Novosphingobium beihaiensis</name>
    <dbReference type="NCBI Taxonomy" id="2930389"/>
    <lineage>
        <taxon>Bacteria</taxon>
        <taxon>Pseudomonadati</taxon>
        <taxon>Pseudomonadota</taxon>
        <taxon>Alphaproteobacteria</taxon>
        <taxon>Sphingomonadales</taxon>
        <taxon>Sphingomonadaceae</taxon>
        <taxon>Novosphingobium</taxon>
    </lineage>
</organism>
<proteinExistence type="inferred from homology"/>
<comment type="subunit">
    <text evidence="8">The basal body constitutes a major portion of the flagellar organelle and consists of four rings (L,P,S, and M) mounted on a central rod.</text>
</comment>
<keyword evidence="5" id="KW-0574">Periplasm</keyword>
<sequence length="371" mass="39152" precursor="true">MRTQILACLAFLLFPAAEPAVAQEVPLKALGHFDGWRDNSLIGYGLVTGLAGTGDSPRNEVTKQALRNVLSRLGSTVSDDQINSRNVAVVIVTGTLPASANAGDHIDVNVTSIGDARSLAGGTLLMTPLMAADQNTYALAQGPITVGGYAFEANYNREQRNYPNSATLADGATVERTVDARIAVKEGEISFLLRDASFTNANRIAERINQVFGGGAAHVENADRVNIRVGGSEATLPQMAARIENLTVFPETSPRVVINERTGTVVAGGNVRLSSVVISQGDVKVSIKTENAASQPNFVYGFASDVQSLIVSNTKVEVDDGRNNVAMSFPNSTVADLVRSLAKAGIDTRRIISILQAIKASGALYADIIVQ</sequence>
<evidence type="ECO:0000313" key="10">
    <source>
        <dbReference type="Proteomes" id="UP001202281"/>
    </source>
</evidence>
<feature type="signal peptide" evidence="8">
    <location>
        <begin position="1"/>
        <end position="22"/>
    </location>
</feature>
<dbReference type="RefSeq" id="WP_243920006.1">
    <property type="nucleotide sequence ID" value="NZ_JALHLG010000009.1"/>
</dbReference>
<dbReference type="Pfam" id="PF02119">
    <property type="entry name" value="FlgI"/>
    <property type="match status" value="1"/>
</dbReference>
<evidence type="ECO:0000256" key="5">
    <source>
        <dbReference type="ARBA" id="ARBA00022764"/>
    </source>
</evidence>
<name>A0ABT0BPL4_9SPHN</name>